<organism evidence="1 2">
    <name type="scientific">Candidatus Nealsonbacteria bacterium CG08_land_8_20_14_0_20_38_20</name>
    <dbReference type="NCBI Taxonomy" id="1974705"/>
    <lineage>
        <taxon>Bacteria</taxon>
        <taxon>Candidatus Nealsoniibacteriota</taxon>
    </lineage>
</organism>
<feature type="non-terminal residue" evidence="1">
    <location>
        <position position="1"/>
    </location>
</feature>
<protein>
    <recommendedName>
        <fullName evidence="3">PilN domain-containing protein</fullName>
    </recommendedName>
</protein>
<evidence type="ECO:0008006" key="3">
    <source>
        <dbReference type="Google" id="ProtNLM"/>
    </source>
</evidence>
<evidence type="ECO:0000313" key="2">
    <source>
        <dbReference type="Proteomes" id="UP000230088"/>
    </source>
</evidence>
<comment type="caution">
    <text evidence="1">The sequence shown here is derived from an EMBL/GenBank/DDBJ whole genome shotgun (WGS) entry which is preliminary data.</text>
</comment>
<reference evidence="2" key="1">
    <citation type="submission" date="2017-09" db="EMBL/GenBank/DDBJ databases">
        <title>Depth-based differentiation of microbial function through sediment-hosted aquifers and enrichment of novel symbionts in the deep terrestrial subsurface.</title>
        <authorList>
            <person name="Probst A.J."/>
            <person name="Ladd B."/>
            <person name="Jarett J.K."/>
            <person name="Geller-Mcgrath D.E."/>
            <person name="Sieber C.M.K."/>
            <person name="Emerson J.B."/>
            <person name="Anantharaman K."/>
            <person name="Thomas B.C."/>
            <person name="Malmstrom R."/>
            <person name="Stieglmeier M."/>
            <person name="Klingl A."/>
            <person name="Woyke T."/>
            <person name="Ryan C.M."/>
            <person name="Banfield J.F."/>
        </authorList>
    </citation>
    <scope>NUCLEOTIDE SEQUENCE [LARGE SCALE GENOMIC DNA]</scope>
</reference>
<evidence type="ECO:0000313" key="1">
    <source>
        <dbReference type="EMBL" id="PIS39507.1"/>
    </source>
</evidence>
<name>A0A2H0YLY1_9BACT</name>
<dbReference type="AlphaFoldDB" id="A0A2H0YLY1"/>
<gene>
    <name evidence="1" type="ORF">COT33_01565</name>
</gene>
<accession>A0A2H0YLY1</accession>
<proteinExistence type="predicted"/>
<dbReference type="EMBL" id="PEYD01000030">
    <property type="protein sequence ID" value="PIS39507.1"/>
    <property type="molecule type" value="Genomic_DNA"/>
</dbReference>
<sequence>FSYFILDRFQKSASEKIRQFEAKISSEKTQEWLSLEQELKTKKKKIDDFSVLIGEHKLPSKFLAFSEGTFAETKNFGNLIHPKVQVLNFSLDIKNSKVKISGLTENFITLEQQYLIFQSEPLIKEANLSNISIGKEGKINFSFELLFDPSVLK</sequence>
<dbReference type="Proteomes" id="UP000230088">
    <property type="component" value="Unassembled WGS sequence"/>
</dbReference>